<name>A0ABT2FPG1_9GAMM</name>
<comment type="caution">
    <text evidence="1">The sequence shown here is derived from an EMBL/GenBank/DDBJ whole genome shotgun (WGS) entry which is preliminary data.</text>
</comment>
<evidence type="ECO:0000313" key="1">
    <source>
        <dbReference type="EMBL" id="MCS4558220.1"/>
    </source>
</evidence>
<dbReference type="Proteomes" id="UP001201549">
    <property type="component" value="Unassembled WGS sequence"/>
</dbReference>
<reference evidence="2" key="1">
    <citation type="submission" date="2023-07" db="EMBL/GenBank/DDBJ databases">
        <title>Shewanella mangrovi sp. nov., an acetaldehyde- degrading bacterium isolated from mangrove sediment.</title>
        <authorList>
            <person name="Liu Y."/>
        </authorList>
    </citation>
    <scope>NUCLEOTIDE SEQUENCE [LARGE SCALE GENOMIC DNA]</scope>
    <source>
        <strain evidence="2">C32</strain>
    </source>
</reference>
<dbReference type="EMBL" id="JAKOGG010000017">
    <property type="protein sequence ID" value="MCS4558220.1"/>
    <property type="molecule type" value="Genomic_DNA"/>
</dbReference>
<keyword evidence="2" id="KW-1185">Reference proteome</keyword>
<protein>
    <submittedName>
        <fullName evidence="1">Uncharacterized protein</fullName>
    </submittedName>
</protein>
<evidence type="ECO:0000313" key="2">
    <source>
        <dbReference type="Proteomes" id="UP001201549"/>
    </source>
</evidence>
<dbReference type="RefSeq" id="WP_238898039.1">
    <property type="nucleotide sequence ID" value="NZ_JAKOGG010000017.1"/>
</dbReference>
<organism evidence="1 2">
    <name type="scientific">Shewanella electrica</name>
    <dbReference type="NCBI Taxonomy" id="515560"/>
    <lineage>
        <taxon>Bacteria</taxon>
        <taxon>Pseudomonadati</taxon>
        <taxon>Pseudomonadota</taxon>
        <taxon>Gammaproteobacteria</taxon>
        <taxon>Alteromonadales</taxon>
        <taxon>Shewanellaceae</taxon>
        <taxon>Shewanella</taxon>
    </lineage>
</organism>
<proteinExistence type="predicted"/>
<accession>A0ABT2FPG1</accession>
<gene>
    <name evidence="1" type="ORF">L9G74_17410</name>
</gene>
<sequence>MESANYIVEGLLKIAKDPSQITRFEQLFFPKGYQQSLAELQLTETYQQINPRAKVLQILQTKRYQEPVSYYHIELAASVPKCRCAPRGENIGIDDNGLFPYDE</sequence>